<dbReference type="Proteomes" id="UP001055804">
    <property type="component" value="Unassembled WGS sequence"/>
</dbReference>
<dbReference type="InterPro" id="IPR036013">
    <property type="entry name" value="Band_7/SPFH_dom_sf"/>
</dbReference>
<evidence type="ECO:0000313" key="5">
    <source>
        <dbReference type="Proteomes" id="UP001055804"/>
    </source>
</evidence>
<dbReference type="Pfam" id="PF14237">
    <property type="entry name" value="GYF_2"/>
    <property type="match status" value="1"/>
</dbReference>
<protein>
    <submittedName>
        <fullName evidence="4">SPFH domain-containing protein</fullName>
    </submittedName>
</protein>
<proteinExistence type="predicted"/>
<feature type="compositionally biased region" description="Low complexity" evidence="1">
    <location>
        <begin position="286"/>
        <end position="299"/>
    </location>
</feature>
<comment type="caution">
    <text evidence="4">The sequence shown here is derived from an EMBL/GenBank/DDBJ whole genome shotgun (WGS) entry which is preliminary data.</text>
</comment>
<reference evidence="4" key="1">
    <citation type="submission" date="2022-06" db="EMBL/GenBank/DDBJ databases">
        <title>Isolation and Genomics of Futiania mangrovii gen. nov., sp. nov., a Rare and Metabolically-versatile member in the Class Alphaproteobacteria.</title>
        <authorList>
            <person name="Liu L."/>
            <person name="Huang W.-C."/>
            <person name="Pan J."/>
            <person name="Li J."/>
            <person name="Huang Y."/>
            <person name="Du H."/>
            <person name="Liu Y."/>
            <person name="Li M."/>
        </authorList>
    </citation>
    <scope>NUCLEOTIDE SEQUENCE</scope>
    <source>
        <strain evidence="4">FT118</strain>
    </source>
</reference>
<feature type="region of interest" description="Disordered" evidence="1">
    <location>
        <begin position="286"/>
        <end position="310"/>
    </location>
</feature>
<dbReference type="SUPFAM" id="SSF117892">
    <property type="entry name" value="Band 7/SPFH domain"/>
    <property type="match status" value="1"/>
</dbReference>
<evidence type="ECO:0000313" key="4">
    <source>
        <dbReference type="EMBL" id="MCP1335001.1"/>
    </source>
</evidence>
<dbReference type="Gene3D" id="3.30.479.30">
    <property type="entry name" value="Band 7 domain"/>
    <property type="match status" value="1"/>
</dbReference>
<dbReference type="InterPro" id="IPR025640">
    <property type="entry name" value="GYF_2"/>
</dbReference>
<dbReference type="RefSeq" id="WP_269330962.1">
    <property type="nucleotide sequence ID" value="NZ_JAMZFT010000001.1"/>
</dbReference>
<feature type="domain" description="GYF" evidence="3">
    <location>
        <begin position="315"/>
        <end position="363"/>
    </location>
</feature>
<dbReference type="InterPro" id="IPR033880">
    <property type="entry name" value="SPFH_YdjI"/>
</dbReference>
<accession>A0A9J6P9N5</accession>
<dbReference type="PANTHER" id="PTHR37826:SF2">
    <property type="entry name" value="ZINC-RIBBON DOMAIN-CONTAINING PROTEIN"/>
    <property type="match status" value="1"/>
</dbReference>
<keyword evidence="5" id="KW-1185">Reference proteome</keyword>
<evidence type="ECO:0000259" key="3">
    <source>
        <dbReference type="Pfam" id="PF14237"/>
    </source>
</evidence>
<dbReference type="EMBL" id="JAMZFT010000001">
    <property type="protein sequence ID" value="MCP1335001.1"/>
    <property type="molecule type" value="Genomic_DNA"/>
</dbReference>
<dbReference type="CDD" id="cd03408">
    <property type="entry name" value="SPFH_like_u1"/>
    <property type="match status" value="1"/>
</dbReference>
<evidence type="ECO:0000259" key="2">
    <source>
        <dbReference type="Pfam" id="PF13421"/>
    </source>
</evidence>
<feature type="compositionally biased region" description="Pro residues" evidence="1">
    <location>
        <begin position="300"/>
        <end position="310"/>
    </location>
</feature>
<feature type="domain" description="SPFH" evidence="2">
    <location>
        <begin position="26"/>
        <end position="236"/>
    </location>
</feature>
<evidence type="ECO:0000256" key="1">
    <source>
        <dbReference type="SAM" id="MobiDB-lite"/>
    </source>
</evidence>
<name>A0A9J6P9N5_9PROT</name>
<sequence length="377" mass="40674">MSLWDRLMGEFIDVIDWVDSSNDTMVWRFERHGNEIKYGAKLTVREGQTAVFVNEGRLADVFPPGMYLLETKNLPILSTILHWDHGFQSPFKAEVYFVSTRRFTDLKWGTKNPIMLRDAEFGPVRLRAFGTYEVRVADPTRFLREIVGTDGHFTTDELTDQLRNLIVSRFATVLGASGIPALDLAANYQTLGRYVTDKIAGDFLAYGIELTNLLVENVSLPPEVEAALDRRTSMGVVGDLDRYTRFQSAEALRTAAANPGGAAGAGVGIGAGVAMGQTMGAALGGAAPWGARSAPQQPAATPPPPPPPPAGPVFWIAAKGERQGPFDMGTLKGLAREGKLTPDTLVWTDGMEGWEKASAAPSLSVLFGAMPPPLPGA</sequence>
<dbReference type="AlphaFoldDB" id="A0A9J6P9N5"/>
<dbReference type="Pfam" id="PF13421">
    <property type="entry name" value="Band_7_1"/>
    <property type="match status" value="1"/>
</dbReference>
<gene>
    <name evidence="4" type="ORF">NJQ99_01110</name>
</gene>
<organism evidence="4 5">
    <name type="scientific">Futiania mangrovi</name>
    <dbReference type="NCBI Taxonomy" id="2959716"/>
    <lineage>
        <taxon>Bacteria</taxon>
        <taxon>Pseudomonadati</taxon>
        <taxon>Pseudomonadota</taxon>
        <taxon>Alphaproteobacteria</taxon>
        <taxon>Futianiales</taxon>
        <taxon>Futianiaceae</taxon>
        <taxon>Futiania</taxon>
    </lineage>
</organism>
<dbReference type="PANTHER" id="PTHR37826">
    <property type="entry name" value="FLOTILLIN BAND_7_5 DOMAIN PROTEIN"/>
    <property type="match status" value="1"/>
</dbReference>